<dbReference type="Proteomes" id="UP000236621">
    <property type="component" value="Unassembled WGS sequence"/>
</dbReference>
<dbReference type="STRING" id="45235.A0A2K3Q8H4"/>
<comment type="caution">
    <text evidence="9">The sequence shown here is derived from an EMBL/GenBank/DDBJ whole genome shotgun (WGS) entry which is preliminary data.</text>
</comment>
<dbReference type="InterPro" id="IPR049326">
    <property type="entry name" value="Rhodopsin_dom_fungi"/>
</dbReference>
<dbReference type="PANTHER" id="PTHR33048:SF47">
    <property type="entry name" value="INTEGRAL MEMBRANE PROTEIN-RELATED"/>
    <property type="match status" value="1"/>
</dbReference>
<feature type="transmembrane region" description="Helical" evidence="7">
    <location>
        <begin position="94"/>
        <end position="124"/>
    </location>
</feature>
<feature type="transmembrane region" description="Helical" evidence="7">
    <location>
        <begin position="195"/>
        <end position="214"/>
    </location>
</feature>
<gene>
    <name evidence="9" type="ORF">TCAP_06229</name>
</gene>
<dbReference type="AlphaFoldDB" id="A0A2K3Q8H4"/>
<feature type="compositionally biased region" description="Polar residues" evidence="6">
    <location>
        <begin position="299"/>
        <end position="309"/>
    </location>
</feature>
<name>A0A2K3Q8H4_9HYPO</name>
<evidence type="ECO:0000256" key="3">
    <source>
        <dbReference type="ARBA" id="ARBA00022989"/>
    </source>
</evidence>
<feature type="transmembrane region" description="Helical" evidence="7">
    <location>
        <begin position="266"/>
        <end position="288"/>
    </location>
</feature>
<reference evidence="9 10" key="1">
    <citation type="submission" date="2017-08" db="EMBL/GenBank/DDBJ databases">
        <title>Harnessing the power of phylogenomics to disentangle the directionality and signatures of interkingdom host jumping in the parasitic fungal genus Tolypocladium.</title>
        <authorList>
            <person name="Quandt C.A."/>
            <person name="Patterson W."/>
            <person name="Spatafora J.W."/>
        </authorList>
    </citation>
    <scope>NUCLEOTIDE SEQUENCE [LARGE SCALE GENOMIC DNA]</scope>
    <source>
        <strain evidence="9 10">CBS 113982</strain>
    </source>
</reference>
<feature type="compositionally biased region" description="Basic residues" evidence="6">
    <location>
        <begin position="310"/>
        <end position="320"/>
    </location>
</feature>
<keyword evidence="2 7" id="KW-0812">Transmembrane</keyword>
<organism evidence="9 10">
    <name type="scientific">Tolypocladium capitatum</name>
    <dbReference type="NCBI Taxonomy" id="45235"/>
    <lineage>
        <taxon>Eukaryota</taxon>
        <taxon>Fungi</taxon>
        <taxon>Dikarya</taxon>
        <taxon>Ascomycota</taxon>
        <taxon>Pezizomycotina</taxon>
        <taxon>Sordariomycetes</taxon>
        <taxon>Hypocreomycetidae</taxon>
        <taxon>Hypocreales</taxon>
        <taxon>Ophiocordycipitaceae</taxon>
        <taxon>Tolypocladium</taxon>
    </lineage>
</organism>
<sequence length="404" mass="45410">MPLVSGLGLPPPGLDLAQDNRPTIIAVSVITWTLAFLAVAMRLACRQMKGVRLWWDDWLILASLVPSFALVAGLAGYAVHRGFGRHVWIAPPDAIYALTLGVFIAELGYFVTLACVKWSILAFYWRSFHVRQSIKVPIWILAVVVGLWGLAVFLVTLLQCQPIHAWWDRYDINNPLPPSEYHCDVNPRRFFYGNAIPTIVTNILMLALPVPYIWNLQLPVGQKLALVAIFLVGIFVTVVSVVRLHYLLQSDIKDADITWNFTNMGLWTIVEANIAIVCACLPFLRLIVQKLTNSRHQESSASTTLQSSFHNHHHHHHHHKDPWDGGEGGRFPARSSVHVRAYFAGETDEHPFAHLTDDERLNQGQPIKRNESGSIELEGVSRGKTTDGILVTREVYLQHQTKPA</sequence>
<feature type="transmembrane region" description="Helical" evidence="7">
    <location>
        <begin position="24"/>
        <end position="45"/>
    </location>
</feature>
<dbReference type="EMBL" id="NRSZ01001037">
    <property type="protein sequence ID" value="PNY23828.1"/>
    <property type="molecule type" value="Genomic_DNA"/>
</dbReference>
<evidence type="ECO:0000256" key="2">
    <source>
        <dbReference type="ARBA" id="ARBA00022692"/>
    </source>
</evidence>
<evidence type="ECO:0000256" key="4">
    <source>
        <dbReference type="ARBA" id="ARBA00023136"/>
    </source>
</evidence>
<dbReference type="GO" id="GO:0016020">
    <property type="term" value="C:membrane"/>
    <property type="evidence" value="ECO:0007669"/>
    <property type="project" value="UniProtKB-SubCell"/>
</dbReference>
<dbReference type="Pfam" id="PF20684">
    <property type="entry name" value="Fung_rhodopsin"/>
    <property type="match status" value="1"/>
</dbReference>
<dbReference type="PANTHER" id="PTHR33048">
    <property type="entry name" value="PTH11-LIKE INTEGRAL MEMBRANE PROTEIN (AFU_ORTHOLOGUE AFUA_5G11245)"/>
    <property type="match status" value="1"/>
</dbReference>
<evidence type="ECO:0000256" key="7">
    <source>
        <dbReference type="SAM" id="Phobius"/>
    </source>
</evidence>
<accession>A0A2K3Q8H4</accession>
<feature type="region of interest" description="Disordered" evidence="6">
    <location>
        <begin position="299"/>
        <end position="330"/>
    </location>
</feature>
<feature type="domain" description="Rhodopsin" evidence="8">
    <location>
        <begin position="41"/>
        <end position="289"/>
    </location>
</feature>
<comment type="similarity">
    <text evidence="5">Belongs to the SAT4 family.</text>
</comment>
<evidence type="ECO:0000259" key="8">
    <source>
        <dbReference type="Pfam" id="PF20684"/>
    </source>
</evidence>
<feature type="transmembrane region" description="Helical" evidence="7">
    <location>
        <begin position="136"/>
        <end position="158"/>
    </location>
</feature>
<evidence type="ECO:0000313" key="10">
    <source>
        <dbReference type="Proteomes" id="UP000236621"/>
    </source>
</evidence>
<protein>
    <recommendedName>
        <fullName evidence="8">Rhodopsin domain-containing protein</fullName>
    </recommendedName>
</protein>
<feature type="transmembrane region" description="Helical" evidence="7">
    <location>
        <begin position="57"/>
        <end position="79"/>
    </location>
</feature>
<comment type="subcellular location">
    <subcellularLocation>
        <location evidence="1">Membrane</location>
        <topology evidence="1">Multi-pass membrane protein</topology>
    </subcellularLocation>
</comment>
<evidence type="ECO:0000313" key="9">
    <source>
        <dbReference type="EMBL" id="PNY23828.1"/>
    </source>
</evidence>
<evidence type="ECO:0000256" key="5">
    <source>
        <dbReference type="ARBA" id="ARBA00038359"/>
    </source>
</evidence>
<dbReference type="OrthoDB" id="5417844at2759"/>
<keyword evidence="4 7" id="KW-0472">Membrane</keyword>
<keyword evidence="10" id="KW-1185">Reference proteome</keyword>
<dbReference type="InterPro" id="IPR052337">
    <property type="entry name" value="SAT4-like"/>
</dbReference>
<feature type="transmembrane region" description="Helical" evidence="7">
    <location>
        <begin position="226"/>
        <end position="246"/>
    </location>
</feature>
<keyword evidence="3 7" id="KW-1133">Transmembrane helix</keyword>
<evidence type="ECO:0000256" key="1">
    <source>
        <dbReference type="ARBA" id="ARBA00004141"/>
    </source>
</evidence>
<evidence type="ECO:0000256" key="6">
    <source>
        <dbReference type="SAM" id="MobiDB-lite"/>
    </source>
</evidence>
<proteinExistence type="inferred from homology"/>